<feature type="transmembrane region" description="Helical" evidence="8">
    <location>
        <begin position="315"/>
        <end position="334"/>
    </location>
</feature>
<dbReference type="InterPro" id="IPR038731">
    <property type="entry name" value="RgtA/B/C-like"/>
</dbReference>
<dbReference type="PANTHER" id="PTHR33908:SF3">
    <property type="entry name" value="UNDECAPRENYL PHOSPHATE-ALPHA-4-AMINO-4-DEOXY-L-ARABINOSE ARABINOSYL TRANSFERASE"/>
    <property type="match status" value="1"/>
</dbReference>
<dbReference type="EMBL" id="MDGQ01000005">
    <property type="protein sequence ID" value="OEK04642.1"/>
    <property type="molecule type" value="Genomic_DNA"/>
</dbReference>
<reference evidence="10 11" key="1">
    <citation type="submission" date="2016-08" db="EMBL/GenBank/DDBJ databases">
        <title>Draft genome of Fabibacter sp. strain SK-8.</title>
        <authorList>
            <person name="Wong S.-K."/>
            <person name="Hamasaki K."/>
            <person name="Yoshizawa S."/>
        </authorList>
    </citation>
    <scope>NUCLEOTIDE SEQUENCE [LARGE SCALE GENOMIC DNA]</scope>
    <source>
        <strain evidence="10 11">SK-8</strain>
    </source>
</reference>
<proteinExistence type="predicted"/>
<evidence type="ECO:0000256" key="8">
    <source>
        <dbReference type="SAM" id="Phobius"/>
    </source>
</evidence>
<dbReference type="GO" id="GO:0009103">
    <property type="term" value="P:lipopolysaccharide biosynthetic process"/>
    <property type="evidence" value="ECO:0007669"/>
    <property type="project" value="UniProtKB-ARBA"/>
</dbReference>
<dbReference type="Pfam" id="PF13231">
    <property type="entry name" value="PMT_2"/>
    <property type="match status" value="1"/>
</dbReference>
<feature type="transmembrane region" description="Helical" evidence="8">
    <location>
        <begin position="81"/>
        <end position="102"/>
    </location>
</feature>
<dbReference type="OrthoDB" id="9792789at2"/>
<dbReference type="GO" id="GO:0010041">
    <property type="term" value="P:response to iron(III) ion"/>
    <property type="evidence" value="ECO:0007669"/>
    <property type="project" value="TreeGrafter"/>
</dbReference>
<comment type="subcellular location">
    <subcellularLocation>
        <location evidence="1">Cell membrane</location>
        <topology evidence="1">Multi-pass membrane protein</topology>
    </subcellularLocation>
</comment>
<dbReference type="AlphaFoldDB" id="A0A1E5SZU0"/>
<evidence type="ECO:0000313" key="11">
    <source>
        <dbReference type="Proteomes" id="UP000095552"/>
    </source>
</evidence>
<feature type="domain" description="Glycosyltransferase RgtA/B/C/D-like" evidence="9">
    <location>
        <begin position="60"/>
        <end position="221"/>
    </location>
</feature>
<evidence type="ECO:0000256" key="7">
    <source>
        <dbReference type="ARBA" id="ARBA00023136"/>
    </source>
</evidence>
<feature type="transmembrane region" description="Helical" evidence="8">
    <location>
        <begin position="346"/>
        <end position="366"/>
    </location>
</feature>
<feature type="transmembrane region" description="Helical" evidence="8">
    <location>
        <begin position="204"/>
        <end position="222"/>
    </location>
</feature>
<evidence type="ECO:0000256" key="1">
    <source>
        <dbReference type="ARBA" id="ARBA00004651"/>
    </source>
</evidence>
<dbReference type="GO" id="GO:0005886">
    <property type="term" value="C:plasma membrane"/>
    <property type="evidence" value="ECO:0007669"/>
    <property type="project" value="UniProtKB-SubCell"/>
</dbReference>
<evidence type="ECO:0000256" key="4">
    <source>
        <dbReference type="ARBA" id="ARBA00022679"/>
    </source>
</evidence>
<evidence type="ECO:0000256" key="5">
    <source>
        <dbReference type="ARBA" id="ARBA00022692"/>
    </source>
</evidence>
<evidence type="ECO:0000259" key="9">
    <source>
        <dbReference type="Pfam" id="PF13231"/>
    </source>
</evidence>
<feature type="transmembrane region" description="Helical" evidence="8">
    <location>
        <begin position="164"/>
        <end position="192"/>
    </location>
</feature>
<keyword evidence="4" id="KW-0808">Transferase</keyword>
<evidence type="ECO:0000313" key="10">
    <source>
        <dbReference type="EMBL" id="OEK04642.1"/>
    </source>
</evidence>
<name>A0A1E5SZU0_9BACT</name>
<dbReference type="RefSeq" id="WP_069836146.1">
    <property type="nucleotide sequence ID" value="NZ_MDGQ01000005.1"/>
</dbReference>
<comment type="caution">
    <text evidence="10">The sequence shown here is derived from an EMBL/GenBank/DDBJ whole genome shotgun (WGS) entry which is preliminary data.</text>
</comment>
<keyword evidence="5 8" id="KW-0812">Transmembrane</keyword>
<dbReference type="InterPro" id="IPR050297">
    <property type="entry name" value="LipidA_mod_glycosyltrf_83"/>
</dbReference>
<evidence type="ECO:0000256" key="2">
    <source>
        <dbReference type="ARBA" id="ARBA00022475"/>
    </source>
</evidence>
<feature type="transmembrane region" description="Helical" evidence="8">
    <location>
        <begin position="378"/>
        <end position="398"/>
    </location>
</feature>
<dbReference type="PANTHER" id="PTHR33908">
    <property type="entry name" value="MANNOSYLTRANSFERASE YKCB-RELATED"/>
    <property type="match status" value="1"/>
</dbReference>
<gene>
    <name evidence="10" type="ORF">BFP71_14395</name>
</gene>
<keyword evidence="11" id="KW-1185">Reference proteome</keyword>
<dbReference type="Proteomes" id="UP000095552">
    <property type="component" value="Unassembled WGS sequence"/>
</dbReference>
<keyword evidence="6 8" id="KW-1133">Transmembrane helix</keyword>
<sequence>MSKHLPLAITIALAIAVSYANIGGLDVYALDEAKNAEAARAMYASGEYVVPYYNGELRTDKPSLHYYFMSAGYSLFGVNAFGARFFSSLMGVLTILITFLFVRKNFNEKAAINASLVLIASLHFNFQFHMSVPDPYLVFFITWAFFSFFEAYKTNSKWQLLSYYFAIGCGLLTKGPIAVALPGAAALLFLIFNKDLKWKTIWRLQPFGGIVLSVLVAAPWYYQVHKATDGLWTEDFFFKHNISRYSEAMEGHEGLFVITLAYVFVLGMLTYLPFVFQSLKHTWRNRQNEALLYCGLAVAFIVIFFASSSTKLPNYTVPAYPVLAVLVGVYVSRLDNSWLKSLGNRIGLISYCVLLIGFPVGIYFGIAQDKTIFSLTDLSYYFALLSVAGILILYFAFAKKDILSVIRVNTAAWLVMTILFFSVIFPQVDAQNPVRKLIPELDRSAHFISYQRVNAAFIFELERVVPRYVNVEDIESAMRQYEKGYVISRTSYQEELSQIPGLMYQSEARDMFENPTTLIMRWDRTQ</sequence>
<keyword evidence="7 8" id="KW-0472">Membrane</keyword>
<protein>
    <recommendedName>
        <fullName evidence="9">Glycosyltransferase RgtA/B/C/D-like domain-containing protein</fullName>
    </recommendedName>
</protein>
<dbReference type="GO" id="GO:0016763">
    <property type="term" value="F:pentosyltransferase activity"/>
    <property type="evidence" value="ECO:0007669"/>
    <property type="project" value="TreeGrafter"/>
</dbReference>
<feature type="transmembrane region" description="Helical" evidence="8">
    <location>
        <begin position="136"/>
        <end position="152"/>
    </location>
</feature>
<organism evidence="10 11">
    <name type="scientific">Roseivirga misakiensis</name>
    <dbReference type="NCBI Taxonomy" id="1563681"/>
    <lineage>
        <taxon>Bacteria</taxon>
        <taxon>Pseudomonadati</taxon>
        <taxon>Bacteroidota</taxon>
        <taxon>Cytophagia</taxon>
        <taxon>Cytophagales</taxon>
        <taxon>Roseivirgaceae</taxon>
        <taxon>Roseivirga</taxon>
    </lineage>
</organism>
<evidence type="ECO:0000256" key="3">
    <source>
        <dbReference type="ARBA" id="ARBA00022676"/>
    </source>
</evidence>
<feature type="transmembrane region" description="Helical" evidence="8">
    <location>
        <begin position="410"/>
        <end position="428"/>
    </location>
</feature>
<keyword evidence="3" id="KW-0328">Glycosyltransferase</keyword>
<evidence type="ECO:0000256" key="6">
    <source>
        <dbReference type="ARBA" id="ARBA00022989"/>
    </source>
</evidence>
<feature type="transmembrane region" description="Helical" evidence="8">
    <location>
        <begin position="290"/>
        <end position="309"/>
    </location>
</feature>
<keyword evidence="2" id="KW-1003">Cell membrane</keyword>
<dbReference type="STRING" id="1563681.BFP71_14395"/>
<feature type="transmembrane region" description="Helical" evidence="8">
    <location>
        <begin position="255"/>
        <end position="278"/>
    </location>
</feature>
<accession>A0A1E5SZU0</accession>